<organism evidence="1 2">
    <name type="scientific">Colletotrichum tanaceti</name>
    <dbReference type="NCBI Taxonomy" id="1306861"/>
    <lineage>
        <taxon>Eukaryota</taxon>
        <taxon>Fungi</taxon>
        <taxon>Dikarya</taxon>
        <taxon>Ascomycota</taxon>
        <taxon>Pezizomycotina</taxon>
        <taxon>Sordariomycetes</taxon>
        <taxon>Hypocreomycetidae</taxon>
        <taxon>Glomerellales</taxon>
        <taxon>Glomerellaceae</taxon>
        <taxon>Colletotrichum</taxon>
        <taxon>Colletotrichum destructivum species complex</taxon>
    </lineage>
</organism>
<dbReference type="AlphaFoldDB" id="A0A4U6XPF2"/>
<comment type="caution">
    <text evidence="1">The sequence shown here is derived from an EMBL/GenBank/DDBJ whole genome shotgun (WGS) entry which is preliminary data.</text>
</comment>
<dbReference type="EMBL" id="PJEX01000038">
    <property type="protein sequence ID" value="TKW57667.1"/>
    <property type="molecule type" value="Genomic_DNA"/>
</dbReference>
<reference evidence="1 2" key="1">
    <citation type="journal article" date="2019" name="PLoS ONE">
        <title>Comparative genome analysis indicates high evolutionary potential of pathogenicity genes in Colletotrichum tanaceti.</title>
        <authorList>
            <person name="Lelwala R.V."/>
            <person name="Korhonen P.K."/>
            <person name="Young N.D."/>
            <person name="Scott J.B."/>
            <person name="Ades P.A."/>
            <person name="Gasser R.B."/>
            <person name="Taylor P.W.J."/>
        </authorList>
    </citation>
    <scope>NUCLEOTIDE SEQUENCE [LARGE SCALE GENOMIC DNA]</scope>
    <source>
        <strain evidence="1">BRIP57314</strain>
    </source>
</reference>
<dbReference type="Proteomes" id="UP000310108">
    <property type="component" value="Unassembled WGS sequence"/>
</dbReference>
<dbReference type="AntiFam" id="ANF00178">
    <property type="entry name" value="Shadow ORF (opposite dhbF)"/>
</dbReference>
<gene>
    <name evidence="1" type="ORF">CTA1_6711</name>
</gene>
<protein>
    <submittedName>
        <fullName evidence="1">Uncharacterized protein</fullName>
    </submittedName>
</protein>
<evidence type="ECO:0000313" key="2">
    <source>
        <dbReference type="Proteomes" id="UP000310108"/>
    </source>
</evidence>
<accession>A0A4U6XPF2</accession>
<sequence length="939" mass="96452">MTRHVDLQERVGLRLVALVRQCRKLRAVGTLELIAPVRLGGGAVNVAEVLDEVLKIGGPLDSDAVEGLVDLVDDEGHAPAVVEGVMHGQHELHLARLLFGNEGIPHEGPSQVHALLAVLHKVALEVVANASAGDLDDPGAEDGAVCGDDIEGVAQLVCRRGVGEVNDSLRDVGLLDLGGESHQTLLERRAGVDVLDCRLVDAAELGRLCARLLGGPTLLEEGKGGDGGLVLLGYLGRVLGHVLERGEAEDARHRQGDALLSGSSDELHGTKGIATEGEEAVVNADAGLAAQDLGPHLLQRLLHLRLGLVLLGGGHAQAGDLLTRHGASELAQTLAVDLARDQGRHLAERDVGGGDHVAGDLGTQRDVDLGDGLAELGREHCDVVLFRVGVEDGVLLDDEGDEGGLAAAGLDDLGHNLDARGHPSPEVMLDFGQLDSLAAELDLLVLAAHEGDGSCAVGVVADQIPRLVEAAVSAAGGATTGEEPGGVLDEDLVGLGLVIEIPETDDGPLNEELADGADGHEALVVIGIDDPGETAAALADVRRCAADVAVDGAADGALGWAVGDDDARRLAPRRGVARRDGLAAQAEDFQGRDDVRVQHTGDGGGHVRHVALGVADGAAQVVHAVLVRRDAKAAARGEGTEHAVNGNVEGVRCEVEAAGVPAVADGPATGDGAAGEVFVGDHDALGLTRAAGRELDVKGEGWRDVGQLRGELEGILVEGLVGGDDEDSLGGDAPTELALPLGGDDDGGAGLLDDGAQTGLGLAGVGEREGGAGLHDGQERHRRPPRLLEAHGHRGADFDSPVHEMAREAGRQTLHVAVGEVPVPGLDGRPVGAVAGHLGDDVLHASLHVLRQLGIPRPQLLEVLGGGTDRVRDLAVWGLEDCGEDLDEGVELEGGVTVRQDGAVPLGIDDYLPFVDRCLDLICPLAQGAVSILDKRLRA</sequence>
<keyword evidence="2" id="KW-1185">Reference proteome</keyword>
<evidence type="ECO:0000313" key="1">
    <source>
        <dbReference type="EMBL" id="TKW57667.1"/>
    </source>
</evidence>
<name>A0A4U6XPF2_9PEZI</name>
<proteinExistence type="predicted"/>